<keyword evidence="2" id="KW-1133">Transmembrane helix</keyword>
<name>A0A8J2HZ94_9PLEO</name>
<proteinExistence type="predicted"/>
<evidence type="ECO:0000256" key="1">
    <source>
        <dbReference type="SAM" id="MobiDB-lite"/>
    </source>
</evidence>
<dbReference type="GeneID" id="67014254"/>
<dbReference type="InterPro" id="IPR021833">
    <property type="entry name" value="DUF3425"/>
</dbReference>
<dbReference type="PANTHER" id="PTHR38116:SF1">
    <property type="entry name" value="BZIP DOMAIN-CONTAINING PROTEIN"/>
    <property type="match status" value="1"/>
</dbReference>
<gene>
    <name evidence="3" type="ORF">ALTATR162_LOCUS2772</name>
</gene>
<dbReference type="Proteomes" id="UP000676310">
    <property type="component" value="Unassembled WGS sequence"/>
</dbReference>
<evidence type="ECO:0000313" key="4">
    <source>
        <dbReference type="Proteomes" id="UP000676310"/>
    </source>
</evidence>
<feature type="compositionally biased region" description="Basic residues" evidence="1">
    <location>
        <begin position="805"/>
        <end position="824"/>
    </location>
</feature>
<keyword evidence="2" id="KW-0812">Transmembrane</keyword>
<sequence>MVANDAQASVQEVAPYEHAAPYQGDNGANESRPGESLIVRNGPVQLKGYAYIFTPWTTVKWGFPNFYRKPGLGYQKLGHHRHRDILDREWTGDYDDRYISSWDGRVSKLVVQAVDDIFENNAGSTYRRTFIRNIAPVYMRLANWPFNHINFGRNDGKIPSEDYPMLCLKWFIASCVITIFISSPSPAEIASRNQGNYDGVPYQYFGYPKVTRNAIEMHKPKGLVSSEPNPVAERILRPRYLCFLREQGRPCIITKVDDWLAQNDGHRLSYIFIAYTSEQFNTPDDFRVLHEIADVAARNAGVIAYWVGCSCMPGNQLEEDVYRICDVIRGAQSLAIAVAAPANNRYEINTPDLMLQQWGSRVWTFPEVLLAPAGESIRVYVRGNDLSQPLLVAKNQFAAQVWQDDAHIARQLIDHYEGNLVLSQLELVTLALECLHKRETGKHLPGDYSYALMGLLRVRPQIDPTDSAFQAFARLSLANGSDQLLERLICVLPKTPDQPWHSMDDAYNAKLWDILPQDVGIAGVGEDDTIILDGCRAANVRWKSFTPVANARRDSWKRAIAKAMLRLSGVVFISAIVLLVIPTTFTVGVVLLIYSMIIMGLSPWLLRLLYLGKFYDQQCWFFGFEGYMDLDTIESQIFGGRLGRMKWTAAASPLSRHERNVHGECVPVDPTSDPAVAALVQRAKSAGPGDQRVFTLVDTGNMTATLFLAERPPVCFLMAGSEGGMKRIIGCSYDWTTATMYRETVLRIGTQFEDKMSRVGRVKIGFKRKQHPFGPLAQVGEAEVKDKANNDGYHLNSIEAEVNKQRRKVQNRKNQRSHRMRNKKQNPDTVQASRPFQVERWRLDEVDESVPQAVESTINDAAIDTSIFIPDRTVVLRRPHLSSPIQAPTTLTPPSMVFSLSADHLLHLVQYNVFRAFVSNKRTLNVLLTGWTYNMPPSPTTCPVSLPYIDDTNIYPLNPNIPPSLFPTPTQQERLHSFWINLFPFPSLRDNLIRHEGLFDHWELLQDLIGELMGATPIQERQGTPLAITVSDPNIVSTPPISVVGRDEDEITAGRKGLIVWGEPYDMRSWEATPGFLAKWSWAVQGCDDLLVSSNRWRLMRGEEPLCLPLLEG</sequence>
<dbReference type="AlphaFoldDB" id="A0A8J2HZ94"/>
<dbReference type="RefSeq" id="XP_043166313.1">
    <property type="nucleotide sequence ID" value="XM_043310378.1"/>
</dbReference>
<evidence type="ECO:0000313" key="3">
    <source>
        <dbReference type="EMBL" id="CAG5152441.1"/>
    </source>
</evidence>
<organism evidence="3 4">
    <name type="scientific">Alternaria atra</name>
    <dbReference type="NCBI Taxonomy" id="119953"/>
    <lineage>
        <taxon>Eukaryota</taxon>
        <taxon>Fungi</taxon>
        <taxon>Dikarya</taxon>
        <taxon>Ascomycota</taxon>
        <taxon>Pezizomycotina</taxon>
        <taxon>Dothideomycetes</taxon>
        <taxon>Pleosporomycetidae</taxon>
        <taxon>Pleosporales</taxon>
        <taxon>Pleosporineae</taxon>
        <taxon>Pleosporaceae</taxon>
        <taxon>Alternaria</taxon>
        <taxon>Alternaria sect. Ulocladioides</taxon>
    </lineage>
</organism>
<keyword evidence="4" id="KW-1185">Reference proteome</keyword>
<feature type="region of interest" description="Disordered" evidence="1">
    <location>
        <begin position="804"/>
        <end position="832"/>
    </location>
</feature>
<dbReference type="Pfam" id="PF11905">
    <property type="entry name" value="DUF3425"/>
    <property type="match status" value="1"/>
</dbReference>
<accession>A0A8J2HZ94</accession>
<feature type="transmembrane region" description="Helical" evidence="2">
    <location>
        <begin position="587"/>
        <end position="606"/>
    </location>
</feature>
<dbReference type="PANTHER" id="PTHR38116">
    <property type="entry name" value="CHROMOSOME 7, WHOLE GENOME SHOTGUN SEQUENCE"/>
    <property type="match status" value="1"/>
</dbReference>
<feature type="region of interest" description="Disordered" evidence="1">
    <location>
        <begin position="1"/>
        <end position="36"/>
    </location>
</feature>
<feature type="transmembrane region" description="Helical" evidence="2">
    <location>
        <begin position="563"/>
        <end position="581"/>
    </location>
</feature>
<dbReference type="CDD" id="cd14688">
    <property type="entry name" value="bZIP_YAP"/>
    <property type="match status" value="1"/>
</dbReference>
<feature type="compositionally biased region" description="Polar residues" evidence="1">
    <location>
        <begin position="1"/>
        <end position="10"/>
    </location>
</feature>
<evidence type="ECO:0000256" key="2">
    <source>
        <dbReference type="SAM" id="Phobius"/>
    </source>
</evidence>
<keyword evidence="2" id="KW-0472">Membrane</keyword>
<reference evidence="3" key="1">
    <citation type="submission" date="2021-05" db="EMBL/GenBank/DDBJ databases">
        <authorList>
            <person name="Stam R."/>
        </authorList>
    </citation>
    <scope>NUCLEOTIDE SEQUENCE</scope>
    <source>
        <strain evidence="3">CS162</strain>
    </source>
</reference>
<dbReference type="OrthoDB" id="2624308at2759"/>
<dbReference type="EMBL" id="CAJRGZ010000016">
    <property type="protein sequence ID" value="CAG5152441.1"/>
    <property type="molecule type" value="Genomic_DNA"/>
</dbReference>
<comment type="caution">
    <text evidence="3">The sequence shown here is derived from an EMBL/GenBank/DDBJ whole genome shotgun (WGS) entry which is preliminary data.</text>
</comment>
<protein>
    <submittedName>
        <fullName evidence="3">Uncharacterized protein</fullName>
    </submittedName>
</protein>